<feature type="chain" id="PRO_5047207802" description="Galactose oxidase" evidence="5">
    <location>
        <begin position="25"/>
        <end position="872"/>
    </location>
</feature>
<evidence type="ECO:0008006" key="8">
    <source>
        <dbReference type="Google" id="ProtNLM"/>
    </source>
</evidence>
<comment type="caution">
    <text evidence="6">The sequence shown here is derived from an EMBL/GenBank/DDBJ whole genome shotgun (WGS) entry which is preliminary data.</text>
</comment>
<keyword evidence="5" id="KW-0732">Signal</keyword>
<dbReference type="Pfam" id="PF24681">
    <property type="entry name" value="Kelch_KLHDC2_KLHL20_DRC7"/>
    <property type="match status" value="2"/>
</dbReference>
<evidence type="ECO:0000256" key="4">
    <source>
        <dbReference type="SAM" id="Phobius"/>
    </source>
</evidence>
<evidence type="ECO:0000313" key="7">
    <source>
        <dbReference type="Proteomes" id="UP001479436"/>
    </source>
</evidence>
<keyword evidence="4" id="KW-0472">Membrane</keyword>
<accession>A0ABR2WRW4</accession>
<evidence type="ECO:0000256" key="3">
    <source>
        <dbReference type="SAM" id="MobiDB-lite"/>
    </source>
</evidence>
<evidence type="ECO:0000256" key="1">
    <source>
        <dbReference type="ARBA" id="ARBA00022441"/>
    </source>
</evidence>
<dbReference type="Gene3D" id="2.120.10.80">
    <property type="entry name" value="Kelch-type beta propeller"/>
    <property type="match status" value="2"/>
</dbReference>
<feature type="region of interest" description="Disordered" evidence="3">
    <location>
        <begin position="356"/>
        <end position="379"/>
    </location>
</feature>
<keyword evidence="2" id="KW-0677">Repeat</keyword>
<feature type="compositionally biased region" description="Polar residues" evidence="3">
    <location>
        <begin position="536"/>
        <end position="561"/>
    </location>
</feature>
<feature type="region of interest" description="Disordered" evidence="3">
    <location>
        <begin position="418"/>
        <end position="439"/>
    </location>
</feature>
<protein>
    <recommendedName>
        <fullName evidence="8">Galactose oxidase</fullName>
    </recommendedName>
</protein>
<proteinExistence type="predicted"/>
<dbReference type="SUPFAM" id="SSF117281">
    <property type="entry name" value="Kelch motif"/>
    <property type="match status" value="1"/>
</dbReference>
<dbReference type="Proteomes" id="UP001479436">
    <property type="component" value="Unassembled WGS sequence"/>
</dbReference>
<dbReference type="PANTHER" id="PTHR46093">
    <property type="entry name" value="ACYL-COA-BINDING DOMAIN-CONTAINING PROTEIN 5"/>
    <property type="match status" value="1"/>
</dbReference>
<feature type="compositionally biased region" description="Basic and acidic residues" evidence="3">
    <location>
        <begin position="420"/>
        <end position="438"/>
    </location>
</feature>
<organism evidence="6 7">
    <name type="scientific">Basidiobolus ranarum</name>
    <dbReference type="NCBI Taxonomy" id="34480"/>
    <lineage>
        <taxon>Eukaryota</taxon>
        <taxon>Fungi</taxon>
        <taxon>Fungi incertae sedis</taxon>
        <taxon>Zoopagomycota</taxon>
        <taxon>Entomophthoromycotina</taxon>
        <taxon>Basidiobolomycetes</taxon>
        <taxon>Basidiobolales</taxon>
        <taxon>Basidiobolaceae</taxon>
        <taxon>Basidiobolus</taxon>
    </lineage>
</organism>
<dbReference type="InterPro" id="IPR015915">
    <property type="entry name" value="Kelch-typ_b-propeller"/>
</dbReference>
<feature type="signal peptide" evidence="5">
    <location>
        <begin position="1"/>
        <end position="24"/>
    </location>
</feature>
<dbReference type="PANTHER" id="PTHR46093:SF18">
    <property type="entry name" value="FIBRONECTIN TYPE-III DOMAIN-CONTAINING PROTEIN"/>
    <property type="match status" value="1"/>
</dbReference>
<feature type="region of interest" description="Disordered" evidence="3">
    <location>
        <begin position="514"/>
        <end position="561"/>
    </location>
</feature>
<keyword evidence="1" id="KW-0880">Kelch repeat</keyword>
<feature type="transmembrane region" description="Helical" evidence="4">
    <location>
        <begin position="385"/>
        <end position="409"/>
    </location>
</feature>
<name>A0ABR2WRW4_9FUNG</name>
<sequence>MKLPQEAHFLLFLSVLINSATVHAIIPSWKAFHSSAIANDKLIIFGGINHTVAGKNPITLPGTTDLYVWDIKTGNWSQPTPDGGPKIPQKFTASVSPVTSDKIFTYIPTPDTNEGSIAVLDTNYWSWSYVSSVGAPPASRIAYSFTISNEEAYLFGGIQVLESGELNGGTIFSDLSDFDTSRQVWTSASNGPSVYFHASCFLASQNSILYFGGSIQNGAVNSLHVYNLSTKGWQLNVPFVGENGGPTIPSARIGHTANCLADKMIIFGGTGGTGQEAVISPNDNDVWVLQLVGNTYTWSRAPIKDKSKSPSARMGHTAALSNNQLYVYGGIGAENDNSIYSLNLADWGWTKFSVNSDPNKPTSPNNPFQPNDPSGDSGSGSNSKVVIIVAILSSFFGILAMGVITGIGVRSWKRKKQKNIRVDREAQRKADPDFDSARGDSVSYLPSSSVGFHSNDINPNDSFLIGDISQRPSSFNEHGYSTSYLWNNSSYDASPLGKDSSLLSLYADSTLKEEGSPILPPFGTATSSAGLDGEPQASSSPEIYNSGLQHRGSIQSSSINDTHIHETLSPLDRIARLTSEEQYLNEDNRSGRGLHVVNNLEPAANGDSSLNPQLIQVPPQRHLQSTPTKSQEFKKDYNLDVFATAHDHSPRVKNSLDRLKEVLLSETSIRVPRLFVVLPGDRAGESWKTPSKWGQDTFVLYILCEHTNTHITSHPGFPIANPQAFMKNAGSLVAAISRYCSIQSLPFHTPTIPQEYLNGSSECSKGEYFAEIARILEMFVGEPNSENVSIGWEGDDEDSQIRWLEEAIVKVPRVRSSGLSQLKDYLPEYVESRPLAGLHCSKISPEQLNSPSNTQVTRWLCGYHYKRLGADP</sequence>
<keyword evidence="4" id="KW-0812">Transmembrane</keyword>
<keyword evidence="4" id="KW-1133">Transmembrane helix</keyword>
<evidence type="ECO:0000256" key="5">
    <source>
        <dbReference type="SAM" id="SignalP"/>
    </source>
</evidence>
<gene>
    <name evidence="6" type="ORF">K7432_008381</name>
</gene>
<reference evidence="6 7" key="1">
    <citation type="submission" date="2023-04" db="EMBL/GenBank/DDBJ databases">
        <title>Genome of Basidiobolus ranarum AG-B5.</title>
        <authorList>
            <person name="Stajich J.E."/>
            <person name="Carter-House D."/>
            <person name="Gryganskyi A."/>
        </authorList>
    </citation>
    <scope>NUCLEOTIDE SEQUENCE [LARGE SCALE GENOMIC DNA]</scope>
    <source>
        <strain evidence="6 7">AG-B5</strain>
    </source>
</reference>
<feature type="compositionally biased region" description="Polar residues" evidence="3">
    <location>
        <begin position="356"/>
        <end position="369"/>
    </location>
</feature>
<evidence type="ECO:0000256" key="2">
    <source>
        <dbReference type="ARBA" id="ARBA00022737"/>
    </source>
</evidence>
<dbReference type="EMBL" id="JASJQH010000462">
    <property type="protein sequence ID" value="KAK9764258.1"/>
    <property type="molecule type" value="Genomic_DNA"/>
</dbReference>
<keyword evidence="7" id="KW-1185">Reference proteome</keyword>
<evidence type="ECO:0000313" key="6">
    <source>
        <dbReference type="EMBL" id="KAK9764258.1"/>
    </source>
</evidence>